<reference evidence="1 2" key="1">
    <citation type="submission" date="2018-05" db="EMBL/GenBank/DDBJ databases">
        <title>Genomic Encyclopedia of Archaeal and Bacterial Type Strains, Phase II (KMG-II): from individual species to whole genera.</title>
        <authorList>
            <person name="Goeker M."/>
        </authorList>
    </citation>
    <scope>NUCLEOTIDE SEQUENCE [LARGE SCALE GENOMIC DNA]</scope>
    <source>
        <strain evidence="1 2">DSM 45184</strain>
    </source>
</reference>
<protein>
    <submittedName>
        <fullName evidence="1">Uncharacterized protein</fullName>
    </submittedName>
</protein>
<sequence length="146" mass="16279">MQHYTPAVRTVFAFPAGSREETIALLTNSLPQQSNPWVMNGALYIDIEDEGNGTLYVDWEADELAVLDAAVGHRPSWAVQIDISGRVDGTTEVHQLLTKLLARGGVAFDDYTIHAWSLHEIENGSTVDGLRFFDFKKHHARTRSVD</sequence>
<comment type="caution">
    <text evidence="1">The sequence shown here is derived from an EMBL/GenBank/DDBJ whole genome shotgun (WGS) entry which is preliminary data.</text>
</comment>
<dbReference type="Proteomes" id="UP000245697">
    <property type="component" value="Unassembled WGS sequence"/>
</dbReference>
<name>A0A316FUK8_9ACTN</name>
<accession>A0A316FUK8</accession>
<dbReference type="EMBL" id="QGGR01000011">
    <property type="protein sequence ID" value="PWK45071.1"/>
    <property type="molecule type" value="Genomic_DNA"/>
</dbReference>
<gene>
    <name evidence="1" type="ORF">BC793_11143</name>
</gene>
<dbReference type="AlphaFoldDB" id="A0A316FUK8"/>
<evidence type="ECO:0000313" key="1">
    <source>
        <dbReference type="EMBL" id="PWK45071.1"/>
    </source>
</evidence>
<keyword evidence="2" id="KW-1185">Reference proteome</keyword>
<organism evidence="1 2">
    <name type="scientific">Actinoplanes xinjiangensis</name>
    <dbReference type="NCBI Taxonomy" id="512350"/>
    <lineage>
        <taxon>Bacteria</taxon>
        <taxon>Bacillati</taxon>
        <taxon>Actinomycetota</taxon>
        <taxon>Actinomycetes</taxon>
        <taxon>Micromonosporales</taxon>
        <taxon>Micromonosporaceae</taxon>
        <taxon>Actinoplanes</taxon>
    </lineage>
</organism>
<evidence type="ECO:0000313" key="2">
    <source>
        <dbReference type="Proteomes" id="UP000245697"/>
    </source>
</evidence>
<proteinExistence type="predicted"/>